<dbReference type="Pfam" id="PF14129">
    <property type="entry name" value="DUF4296"/>
    <property type="match status" value="1"/>
</dbReference>
<sequence>MVPQEKMVQILADVHTAEAQIEQRINYPDTAMMAFNAEQAKILKKYGVQQNAFRETYNYYIRNLAEMDKLYEIIVDTLTVRESKMNAKAGIENLETDEGRQEDPYIPDESELEMQN</sequence>
<dbReference type="OrthoDB" id="981921at2"/>
<dbReference type="EMBL" id="QMDV01000002">
    <property type="protein sequence ID" value="RAU83472.1"/>
    <property type="molecule type" value="Genomic_DNA"/>
</dbReference>
<accession>A0A364RGR2</accession>
<proteinExistence type="predicted"/>
<keyword evidence="4" id="KW-1185">Reference proteome</keyword>
<feature type="domain" description="DUF4296" evidence="2">
    <location>
        <begin position="2"/>
        <end position="83"/>
    </location>
</feature>
<reference evidence="3 4" key="2">
    <citation type="submission" date="2018-07" db="EMBL/GenBank/DDBJ databases">
        <title>Pontibacter sp. 2b14 genomic sequence and assembly.</title>
        <authorList>
            <person name="Du Z.-J."/>
        </authorList>
    </citation>
    <scope>NUCLEOTIDE SEQUENCE [LARGE SCALE GENOMIC DNA]</scope>
    <source>
        <strain evidence="3 4">2b14</strain>
    </source>
</reference>
<evidence type="ECO:0000259" key="2">
    <source>
        <dbReference type="Pfam" id="PF14129"/>
    </source>
</evidence>
<organism evidence="3 4">
    <name type="scientific">Pontibacter arcticus</name>
    <dbReference type="NCBI Taxonomy" id="2080288"/>
    <lineage>
        <taxon>Bacteria</taxon>
        <taxon>Pseudomonadati</taxon>
        <taxon>Bacteroidota</taxon>
        <taxon>Cytophagia</taxon>
        <taxon>Cytophagales</taxon>
        <taxon>Hymenobacteraceae</taxon>
        <taxon>Pontibacter</taxon>
    </lineage>
</organism>
<evidence type="ECO:0000313" key="3">
    <source>
        <dbReference type="EMBL" id="RAU83472.1"/>
    </source>
</evidence>
<evidence type="ECO:0000313" key="4">
    <source>
        <dbReference type="Proteomes" id="UP000251692"/>
    </source>
</evidence>
<gene>
    <name evidence="3" type="ORF">DP923_07600</name>
</gene>
<comment type="caution">
    <text evidence="3">The sequence shown here is derived from an EMBL/GenBank/DDBJ whole genome shotgun (WGS) entry which is preliminary data.</text>
</comment>
<evidence type="ECO:0000256" key="1">
    <source>
        <dbReference type="SAM" id="MobiDB-lite"/>
    </source>
</evidence>
<name>A0A364RGR2_9BACT</name>
<dbReference type="AlphaFoldDB" id="A0A364RGR2"/>
<feature type="compositionally biased region" description="Acidic residues" evidence="1">
    <location>
        <begin position="105"/>
        <end position="116"/>
    </location>
</feature>
<reference evidence="3 4" key="1">
    <citation type="submission" date="2018-06" db="EMBL/GenBank/DDBJ databases">
        <authorList>
            <person name="Liu Z.-W."/>
        </authorList>
    </citation>
    <scope>NUCLEOTIDE SEQUENCE [LARGE SCALE GENOMIC DNA]</scope>
    <source>
        <strain evidence="3 4">2b14</strain>
    </source>
</reference>
<dbReference type="Proteomes" id="UP000251692">
    <property type="component" value="Unassembled WGS sequence"/>
</dbReference>
<protein>
    <submittedName>
        <fullName evidence="3">DUF4296 domain-containing protein</fullName>
    </submittedName>
</protein>
<feature type="region of interest" description="Disordered" evidence="1">
    <location>
        <begin position="87"/>
        <end position="116"/>
    </location>
</feature>
<dbReference type="InterPro" id="IPR025381">
    <property type="entry name" value="DUF4296"/>
</dbReference>